<dbReference type="SUPFAM" id="SSF53448">
    <property type="entry name" value="Nucleotide-diphospho-sugar transferases"/>
    <property type="match status" value="1"/>
</dbReference>
<feature type="domain" description="MobA-like NTP transferase" evidence="8">
    <location>
        <begin position="7"/>
        <end position="138"/>
    </location>
</feature>
<keyword evidence="4" id="KW-0547">Nucleotide-binding</keyword>
<evidence type="ECO:0000256" key="1">
    <source>
        <dbReference type="ARBA" id="ARBA00022490"/>
    </source>
</evidence>
<evidence type="ECO:0000313" key="10">
    <source>
        <dbReference type="Proteomes" id="UP000318055"/>
    </source>
</evidence>
<dbReference type="InterPro" id="IPR029044">
    <property type="entry name" value="Nucleotide-diphossugar_trans"/>
</dbReference>
<keyword evidence="5" id="KW-0460">Magnesium</keyword>
<evidence type="ECO:0000256" key="5">
    <source>
        <dbReference type="ARBA" id="ARBA00022842"/>
    </source>
</evidence>
<keyword evidence="10" id="KW-1185">Reference proteome</keyword>
<dbReference type="GO" id="GO:0005525">
    <property type="term" value="F:GTP binding"/>
    <property type="evidence" value="ECO:0007669"/>
    <property type="project" value="UniProtKB-KW"/>
</dbReference>
<dbReference type="OrthoDB" id="9788394at2"/>
<sequence>MIAPAIVIAAGGAGLRMGGDKPLRQLGGQSLLDRAIAIAEAQSDCVALAVRDRDQVTTSHLPLLHDARAGIGPISALESAFRFACAQGRQHVLLIGCDQPFLPGNLVATLVDAIASRDVAMPVINQQHQPLAALWRVDEPALNVYLLAGGMSLRRFAVTRDLVDVIWPHMPGDDPFENLNDPGALAAAELRITRPA</sequence>
<dbReference type="InterPro" id="IPR013482">
    <property type="entry name" value="Molybde_CF_guanTrfase"/>
</dbReference>
<dbReference type="Proteomes" id="UP000318055">
    <property type="component" value="Chromosome"/>
</dbReference>
<reference evidence="9 10" key="1">
    <citation type="submission" date="2019-07" db="EMBL/GenBank/DDBJ databases">
        <title>Sphingomonas alkalisoli sp. nov., isolated from rhizosphere soil of Suaedae salsa.</title>
        <authorList>
            <person name="Zhang H."/>
            <person name="Xu L."/>
            <person name="Zhang J.-X."/>
            <person name="Sun J.-Q."/>
        </authorList>
    </citation>
    <scope>NUCLEOTIDE SEQUENCE [LARGE SCALE GENOMIC DNA]</scope>
    <source>
        <strain evidence="9 10">XS-10</strain>
    </source>
</reference>
<evidence type="ECO:0000256" key="2">
    <source>
        <dbReference type="ARBA" id="ARBA00022679"/>
    </source>
</evidence>
<accession>A0A518RFK5</accession>
<name>A0A518RFK5_9SPHN</name>
<gene>
    <name evidence="9" type="ORF">FPZ54_09325</name>
</gene>
<dbReference type="EMBL" id="CP042239">
    <property type="protein sequence ID" value="QDX26199.1"/>
    <property type="molecule type" value="Genomic_DNA"/>
</dbReference>
<proteinExistence type="predicted"/>
<keyword evidence="2 9" id="KW-0808">Transferase</keyword>
<dbReference type="InterPro" id="IPR025877">
    <property type="entry name" value="MobA-like_NTP_Trfase"/>
</dbReference>
<evidence type="ECO:0000259" key="8">
    <source>
        <dbReference type="Pfam" id="PF12804"/>
    </source>
</evidence>
<organism evidence="9 10">
    <name type="scientific">Sphingomonas suaedae</name>
    <dbReference type="NCBI Taxonomy" id="2599297"/>
    <lineage>
        <taxon>Bacteria</taxon>
        <taxon>Pseudomonadati</taxon>
        <taxon>Pseudomonadota</taxon>
        <taxon>Alphaproteobacteria</taxon>
        <taxon>Sphingomonadales</taxon>
        <taxon>Sphingomonadaceae</taxon>
        <taxon>Sphingomonas</taxon>
    </lineage>
</organism>
<dbReference type="GO" id="GO:0016779">
    <property type="term" value="F:nucleotidyltransferase activity"/>
    <property type="evidence" value="ECO:0007669"/>
    <property type="project" value="UniProtKB-KW"/>
</dbReference>
<evidence type="ECO:0000256" key="4">
    <source>
        <dbReference type="ARBA" id="ARBA00022741"/>
    </source>
</evidence>
<evidence type="ECO:0000256" key="6">
    <source>
        <dbReference type="ARBA" id="ARBA00023134"/>
    </source>
</evidence>
<keyword evidence="3" id="KW-0479">Metal-binding</keyword>
<dbReference type="GO" id="GO:0006777">
    <property type="term" value="P:Mo-molybdopterin cofactor biosynthetic process"/>
    <property type="evidence" value="ECO:0007669"/>
    <property type="project" value="UniProtKB-KW"/>
</dbReference>
<dbReference type="Gene3D" id="3.90.550.10">
    <property type="entry name" value="Spore Coat Polysaccharide Biosynthesis Protein SpsA, Chain A"/>
    <property type="match status" value="1"/>
</dbReference>
<keyword evidence="9" id="KW-0548">Nucleotidyltransferase</keyword>
<dbReference type="Pfam" id="PF12804">
    <property type="entry name" value="NTP_transf_3"/>
    <property type="match status" value="1"/>
</dbReference>
<evidence type="ECO:0000313" key="9">
    <source>
        <dbReference type="EMBL" id="QDX26199.1"/>
    </source>
</evidence>
<evidence type="ECO:0000256" key="7">
    <source>
        <dbReference type="ARBA" id="ARBA00023150"/>
    </source>
</evidence>
<dbReference type="KEGG" id="ssua:FPZ54_09325"/>
<keyword evidence="7" id="KW-0501">Molybdenum cofactor biosynthesis</keyword>
<dbReference type="CDD" id="cd02503">
    <property type="entry name" value="MobA"/>
    <property type="match status" value="1"/>
</dbReference>
<evidence type="ECO:0000256" key="3">
    <source>
        <dbReference type="ARBA" id="ARBA00022723"/>
    </source>
</evidence>
<dbReference type="PANTHER" id="PTHR19136">
    <property type="entry name" value="MOLYBDENUM COFACTOR GUANYLYLTRANSFERASE"/>
    <property type="match status" value="1"/>
</dbReference>
<dbReference type="GO" id="GO:0046872">
    <property type="term" value="F:metal ion binding"/>
    <property type="evidence" value="ECO:0007669"/>
    <property type="project" value="UniProtKB-KW"/>
</dbReference>
<keyword evidence="6" id="KW-0342">GTP-binding</keyword>
<dbReference type="RefSeq" id="WP_145846620.1">
    <property type="nucleotide sequence ID" value="NZ_CP042239.1"/>
</dbReference>
<protein>
    <submittedName>
        <fullName evidence="9">Molybdenum cofactor guanylyltransferase</fullName>
    </submittedName>
</protein>
<dbReference type="AlphaFoldDB" id="A0A518RFK5"/>
<keyword evidence="1" id="KW-0963">Cytoplasm</keyword>
<dbReference type="PANTHER" id="PTHR19136:SF81">
    <property type="entry name" value="MOLYBDENUM COFACTOR GUANYLYLTRANSFERASE"/>
    <property type="match status" value="1"/>
</dbReference>